<dbReference type="RefSeq" id="XP_008873119.1">
    <property type="nucleotide sequence ID" value="XM_008874897.1"/>
</dbReference>
<dbReference type="EMBL" id="KI913970">
    <property type="protein sequence ID" value="ETV98244.1"/>
    <property type="molecule type" value="Genomic_DNA"/>
</dbReference>
<dbReference type="OrthoDB" id="64126at2759"/>
<dbReference type="VEuPathDB" id="FungiDB:H310_08962"/>
<feature type="region of interest" description="Disordered" evidence="1">
    <location>
        <begin position="411"/>
        <end position="469"/>
    </location>
</feature>
<proteinExistence type="predicted"/>
<sequence>MALTSQQRHHVFANGVVTPGALPNIGHSRSWAAGTPTTRPLPTPDNDTDGEEAWENDFNFDALPDTPVSIPREQSPMNAMSRVAVERLALNFRLVDILGRAYVAINELVDEAVKVKEVSSQFKKDGSNPLDDGDNPGGCAWLDQVLQLLVECCLHGFRPEAPSTVGDQFDRVSQLMRQPSPSNHIPRHMLTIVKLWLEIEKYALYPVHEKDQCYHAVSSAVASAVLHMKLMDETPKNNPHFALTVVALNEMNDATSSKCYGASPTKSQPPLPKYLSDASICPSKPTQQLEAVLIVRLALLSVVLMAYKDHSRRHLPLPLVSYLTLCTAHLLLLTLEIPLAMDYACLTTKIAAYLTRDDIVLERAKAVLCQAQTDLQSLHEEDKDWAEFDEHERSQRMFSVDWTAEKRPLTATDGRQHEILSPQTEGNPVQVRDDGGASDDSSDWDADDDVKKTSSGPAKGGAGLQHPSVSASSLSTVLNLRDLFVPTKQAKTTSWHMMLTQVMQHPPLDTAPRLPPPSSPYSRSFAAFETSHVLNNSWQSTRSMDQWLRDLACLPANDDDNTRSILCLNTPDAIVAHLHSTTSKYTQEWLDRYDVVCRRAAASAPAICLQLVQSFFTDIATALKCERNTSARWTSAASSQLLDAGLRWCCLVAEGNAPSPIVNEFLAVLRALTGSQTPAFASFGMLGNLRCALVEIEVRVHYSLMSEDDFMDPSSSWQALFDALRDASTRLHAHEVACRAGMTAQPDDDDEAIVSDILELSMHVLVIAHALWSGISPLSLKRFAKIPLLPPASPDADVAELEKLAGVAEILDHFADRPLAVSPGATWRRLKLLYPLLPLTSRTRVRAGMIMGMSLWATSQQHVHDAESILYESIYVLHTHFSLHSSEGISALTMFGDALLAVDKYAFATAAFETACEIAHRLDATACAIELERKLAVLCSDHGDVDRSIRYYKQIRARSLAQHVWFEYVYVTVTMACLFMDTGEYAAAAHDIQSVLQQMQHLTTYDSDVVAELHVLSIRLSICHLKLHRPHHAISALELCIQRFQPKAAKHAVILMWLAICYYKANQLPHCQATLKAVAKLRKRDKEGHGSTSVHHGGSFAKLPPPFKYSIPVETLPHASMAADLYPVHAKVALKLNDFERAAHFSALSIVYLELQPMSATVLTQLAHVYYLRGKVLDAAANAPWLFPMKLQSLECEQLLPTQPTRSLHRRKSAVLVRDRVLMSLDECMYHSLRAFHHSYELYSSDDDKVGRMKAACRLAAVYLHKAFLPRLVLRRPLDQLMKFSLTRRQNATASSQDIKASAAACTVDFEFSLTDIENPTRFVCESSAVAMAPQLYVDACLNMCQLHCLRDKGADALGYWYEARDVFLNCVLCPSASSMQRCLRRLVITLLTFESSVVNENVVLLDLLTTPWPLWQDASCLKHTGRRACVMDPETSTTYQTKLREKPPALHGAGGHQRHKSDTLELLATKRLHVGGSTQPLATSRASDTTRMAPPLQDGGVKAMKSAACRPVQGATTLETIHSSFAMLKHLQSTFAMHQDDDSNAKRRLVMRHIWDHMDEFRGNCSLPLWLSSVGYDNTSMATVVYALEIIPASILATYVPSSGRIEWKWIDPPNQLTLLSATGIAQPPPLSPLRRFHIDESKALPAPLSAAVLPELFTISGGGDIKQHARNRCMFRREFSSRLTLVDATDSMANSDGPPQNDANRGVSNACSTTQYSLVCSAALQSLPWEYLRGASIVRRPTAFVTNKAPSPLDQRPVHFRICRIKTRYLHSTEVLSPWWSVLGYAATVSLTQKKGKFSKKVAVVEKTSGPGQSASNSRGADLVPVVDIVLASLLELNGATSWICPSPTRLYVLAPPQVLPLLSKAMLASLPQLKKPSLFAKRRAQPSVVTAASVLECVHRVVKSFQTQYDVPVVVYSSHPW</sequence>
<evidence type="ECO:0000313" key="2">
    <source>
        <dbReference type="EMBL" id="ETV98244.1"/>
    </source>
</evidence>
<dbReference type="GeneID" id="20086012"/>
<name>A0A024TW74_9STRA</name>
<feature type="region of interest" description="Disordered" evidence="1">
    <location>
        <begin position="27"/>
        <end position="51"/>
    </location>
</feature>
<accession>A0A024TW74</accession>
<reference evidence="2" key="1">
    <citation type="submission" date="2013-12" db="EMBL/GenBank/DDBJ databases">
        <title>The Genome Sequence of Aphanomyces invadans NJM9701.</title>
        <authorList>
            <consortium name="The Broad Institute Genomics Platform"/>
            <person name="Russ C."/>
            <person name="Tyler B."/>
            <person name="van West P."/>
            <person name="Dieguez-Uribeondo J."/>
            <person name="Young S.K."/>
            <person name="Zeng Q."/>
            <person name="Gargeya S."/>
            <person name="Fitzgerald M."/>
            <person name="Abouelleil A."/>
            <person name="Alvarado L."/>
            <person name="Chapman S.B."/>
            <person name="Gainer-Dewar J."/>
            <person name="Goldberg J."/>
            <person name="Griggs A."/>
            <person name="Gujja S."/>
            <person name="Hansen M."/>
            <person name="Howarth C."/>
            <person name="Imamovic A."/>
            <person name="Ireland A."/>
            <person name="Larimer J."/>
            <person name="McCowan C."/>
            <person name="Murphy C."/>
            <person name="Pearson M."/>
            <person name="Poon T.W."/>
            <person name="Priest M."/>
            <person name="Roberts A."/>
            <person name="Saif S."/>
            <person name="Shea T."/>
            <person name="Sykes S."/>
            <person name="Wortman J."/>
            <person name="Nusbaum C."/>
            <person name="Birren B."/>
        </authorList>
    </citation>
    <scope>NUCLEOTIDE SEQUENCE [LARGE SCALE GENOMIC DNA]</scope>
    <source>
        <strain evidence="2">NJM9701</strain>
    </source>
</reference>
<dbReference type="Gene3D" id="1.25.40.10">
    <property type="entry name" value="Tetratricopeptide repeat domain"/>
    <property type="match status" value="1"/>
</dbReference>
<organism evidence="2">
    <name type="scientific">Aphanomyces invadans</name>
    <dbReference type="NCBI Taxonomy" id="157072"/>
    <lineage>
        <taxon>Eukaryota</taxon>
        <taxon>Sar</taxon>
        <taxon>Stramenopiles</taxon>
        <taxon>Oomycota</taxon>
        <taxon>Saprolegniomycetes</taxon>
        <taxon>Saprolegniales</taxon>
        <taxon>Verrucalvaceae</taxon>
        <taxon>Aphanomyces</taxon>
    </lineage>
</organism>
<evidence type="ECO:0000256" key="1">
    <source>
        <dbReference type="SAM" id="MobiDB-lite"/>
    </source>
</evidence>
<dbReference type="InterPro" id="IPR011990">
    <property type="entry name" value="TPR-like_helical_dom_sf"/>
</dbReference>
<gene>
    <name evidence="2" type="ORF">H310_08962</name>
</gene>
<dbReference type="SUPFAM" id="SSF48452">
    <property type="entry name" value="TPR-like"/>
    <property type="match status" value="2"/>
</dbReference>
<protein>
    <submittedName>
        <fullName evidence="2">Uncharacterized protein</fullName>
    </submittedName>
</protein>
<feature type="compositionally biased region" description="Acidic residues" evidence="1">
    <location>
        <begin position="436"/>
        <end position="448"/>
    </location>
</feature>
<dbReference type="STRING" id="157072.A0A024TW74"/>